<dbReference type="PANTHER" id="PTHR11999">
    <property type="entry name" value="GROUP II PYRIDOXAL-5-PHOSPHATE DECARBOXYLASE"/>
    <property type="match status" value="1"/>
</dbReference>
<dbReference type="GO" id="GO:0005737">
    <property type="term" value="C:cytoplasm"/>
    <property type="evidence" value="ECO:0007669"/>
    <property type="project" value="TreeGrafter"/>
</dbReference>
<accession>A0A7R9J1C6</accession>
<keyword evidence="3" id="KW-0210">Decarboxylase</keyword>
<evidence type="ECO:0000256" key="1">
    <source>
        <dbReference type="ARBA" id="ARBA00001933"/>
    </source>
</evidence>
<dbReference type="AlphaFoldDB" id="A0A7R9J1C6"/>
<dbReference type="GO" id="GO:0016831">
    <property type="term" value="F:carboxy-lyase activity"/>
    <property type="evidence" value="ECO:0007669"/>
    <property type="project" value="UniProtKB-KW"/>
</dbReference>
<reference evidence="6" key="1">
    <citation type="submission" date="2020-11" db="EMBL/GenBank/DDBJ databases">
        <authorList>
            <person name="Tran Van P."/>
        </authorList>
    </citation>
    <scope>NUCLEOTIDE SEQUENCE</scope>
</reference>
<dbReference type="Gene3D" id="3.90.1150.10">
    <property type="entry name" value="Aspartate Aminotransferase, domain 1"/>
    <property type="match status" value="1"/>
</dbReference>
<comment type="similarity">
    <text evidence="2">Belongs to the group II decarboxylase family.</text>
</comment>
<dbReference type="InterPro" id="IPR015424">
    <property type="entry name" value="PyrdxlP-dep_Trfase"/>
</dbReference>
<dbReference type="PRINTS" id="PR00800">
    <property type="entry name" value="YHDCRBOXLASE"/>
</dbReference>
<keyword evidence="4" id="KW-0663">Pyridoxal phosphate</keyword>
<gene>
    <name evidence="6" type="ORF">TCMB3V08_LOCUS3407</name>
</gene>
<dbReference type="InterPro" id="IPR010977">
    <property type="entry name" value="Aromatic_deC"/>
</dbReference>
<protein>
    <submittedName>
        <fullName evidence="6">(California timema) hypothetical protein</fullName>
    </submittedName>
</protein>
<organism evidence="6">
    <name type="scientific">Timema californicum</name>
    <name type="common">California timema</name>
    <name type="synonym">Walking stick</name>
    <dbReference type="NCBI Taxonomy" id="61474"/>
    <lineage>
        <taxon>Eukaryota</taxon>
        <taxon>Metazoa</taxon>
        <taxon>Ecdysozoa</taxon>
        <taxon>Arthropoda</taxon>
        <taxon>Hexapoda</taxon>
        <taxon>Insecta</taxon>
        <taxon>Pterygota</taxon>
        <taxon>Neoptera</taxon>
        <taxon>Polyneoptera</taxon>
        <taxon>Phasmatodea</taxon>
        <taxon>Timematodea</taxon>
        <taxon>Timematoidea</taxon>
        <taxon>Timematidae</taxon>
        <taxon>Timema</taxon>
    </lineage>
</organism>
<dbReference type="InterPro" id="IPR015421">
    <property type="entry name" value="PyrdxlP-dep_Trfase_major"/>
</dbReference>
<dbReference type="InterPro" id="IPR002129">
    <property type="entry name" value="PyrdxlP-dep_de-COase"/>
</dbReference>
<dbReference type="InterPro" id="IPR015422">
    <property type="entry name" value="PyrdxlP-dep_Trfase_small"/>
</dbReference>
<dbReference type="GO" id="GO:0019752">
    <property type="term" value="P:carboxylic acid metabolic process"/>
    <property type="evidence" value="ECO:0007669"/>
    <property type="project" value="InterPro"/>
</dbReference>
<dbReference type="Gene3D" id="1.20.1340.10">
    <property type="entry name" value="dopa decarboxylase, N-terminal domain"/>
    <property type="match status" value="1"/>
</dbReference>
<evidence type="ECO:0000256" key="2">
    <source>
        <dbReference type="ARBA" id="ARBA00009533"/>
    </source>
</evidence>
<sequence length="647" mass="73617">MRHENALVEFKNSDLLSYSNATMDLKTFRECTIQMVNYVTDYFKIVKSIPVSHAVKPFYLREFLPEEAPLKPANFAQILEDFERKIIPGITHWQHPKFHGYFPSGNSHVSVLADFLSGLLGVQGFSWEASPSCTELELIVLDWLAKAMGLPEDFLFHADMSQGGGVIQNSSSEAILVCMLAARAQALKDLRIKFPEKDDGAHLIKLEASACVEKAAVICMVKLRKLESDSKCELQGHQLQKIISEDIMFGLIPFFVCATLGTMACASSDNLDSLGLVAKRQNLVWFHVDASYAGNALICPEFRTLLKGVDNVDSFNMNPYMWMNVTYDCACLWVKDRLNLQEGLVGDPLDIMHKHPDQAVDYRHWSISVSRRMRSLKIWFTLMYHGIEALQAHIRNHCKLAKYFEGLVKSDVRFEVTNDVRCGLVCFRMREQEQTTRELLDQCNSSGEIFMTPALVKGQYVIRFSVNAPYLTESDMDTSWSIILKYTDVAIAQQANRHTPPTRLLVRKESEEMTYPEGVYLATFPSRSFLKEKKRPLFIRRVHPYPGSPGGSYSGGRILACVGCRWSDDIMKVDGKGWEGPIRRRSDGDRKDLFSSLVPRWKEIHFCSRVLIISNKNNNCISHDFTYEHVKVDLIRAPTSIFNGDQE</sequence>
<evidence type="ECO:0000256" key="5">
    <source>
        <dbReference type="ARBA" id="ARBA00023239"/>
    </source>
</evidence>
<dbReference type="Pfam" id="PF00282">
    <property type="entry name" value="Pyridoxal_deC"/>
    <property type="match status" value="1"/>
</dbReference>
<dbReference type="SUPFAM" id="SSF53383">
    <property type="entry name" value="PLP-dependent transferases"/>
    <property type="match status" value="1"/>
</dbReference>
<dbReference type="Gene3D" id="3.40.640.10">
    <property type="entry name" value="Type I PLP-dependent aspartate aminotransferase-like (Major domain)"/>
    <property type="match status" value="1"/>
</dbReference>
<evidence type="ECO:0000256" key="3">
    <source>
        <dbReference type="ARBA" id="ARBA00022793"/>
    </source>
</evidence>
<comment type="cofactor">
    <cofactor evidence="1">
        <name>pyridoxal 5'-phosphate</name>
        <dbReference type="ChEBI" id="CHEBI:597326"/>
    </cofactor>
</comment>
<dbReference type="EMBL" id="OE180172">
    <property type="protein sequence ID" value="CAD7570712.1"/>
    <property type="molecule type" value="Genomic_DNA"/>
</dbReference>
<evidence type="ECO:0000313" key="6">
    <source>
        <dbReference type="EMBL" id="CAD7570712.1"/>
    </source>
</evidence>
<proteinExistence type="inferred from homology"/>
<dbReference type="GO" id="GO:0006520">
    <property type="term" value="P:amino acid metabolic process"/>
    <property type="evidence" value="ECO:0007669"/>
    <property type="project" value="InterPro"/>
</dbReference>
<dbReference type="GO" id="GO:0030170">
    <property type="term" value="F:pyridoxal phosphate binding"/>
    <property type="evidence" value="ECO:0007669"/>
    <property type="project" value="InterPro"/>
</dbReference>
<dbReference type="PANTHER" id="PTHR11999:SF70">
    <property type="entry name" value="MIP05841P"/>
    <property type="match status" value="1"/>
</dbReference>
<evidence type="ECO:0000256" key="4">
    <source>
        <dbReference type="ARBA" id="ARBA00022898"/>
    </source>
</evidence>
<keyword evidence="5" id="KW-0456">Lyase</keyword>
<name>A0A7R9J1C6_TIMCA</name>